<dbReference type="InterPro" id="IPR011006">
    <property type="entry name" value="CheY-like_superfamily"/>
</dbReference>
<dbReference type="GO" id="GO:0003677">
    <property type="term" value="F:DNA binding"/>
    <property type="evidence" value="ECO:0007669"/>
    <property type="project" value="UniProtKB-KW"/>
</dbReference>
<evidence type="ECO:0000256" key="2">
    <source>
        <dbReference type="ARBA" id="ARBA00023125"/>
    </source>
</evidence>
<dbReference type="InterPro" id="IPR036388">
    <property type="entry name" value="WH-like_DNA-bd_sf"/>
</dbReference>
<dbReference type="Pfam" id="PF00196">
    <property type="entry name" value="GerE"/>
    <property type="match status" value="1"/>
</dbReference>
<dbReference type="InterPro" id="IPR016032">
    <property type="entry name" value="Sig_transdc_resp-reg_C-effctor"/>
</dbReference>
<feature type="domain" description="HTH luxR-type" evidence="4">
    <location>
        <begin position="139"/>
        <end position="204"/>
    </location>
</feature>
<keyword evidence="1" id="KW-0805">Transcription regulation</keyword>
<dbReference type="GO" id="GO:0006355">
    <property type="term" value="P:regulation of DNA-templated transcription"/>
    <property type="evidence" value="ECO:0007669"/>
    <property type="project" value="InterPro"/>
</dbReference>
<evidence type="ECO:0000313" key="5">
    <source>
        <dbReference type="EMBL" id="CAG5012911.1"/>
    </source>
</evidence>
<dbReference type="Gene3D" id="1.10.10.10">
    <property type="entry name" value="Winged helix-like DNA-binding domain superfamily/Winged helix DNA-binding domain"/>
    <property type="match status" value="1"/>
</dbReference>
<dbReference type="PROSITE" id="PS00622">
    <property type="entry name" value="HTH_LUXR_1"/>
    <property type="match status" value="1"/>
</dbReference>
<dbReference type="Proteomes" id="UP000680038">
    <property type="component" value="Unassembled WGS sequence"/>
</dbReference>
<dbReference type="Gene3D" id="3.40.50.2300">
    <property type="match status" value="1"/>
</dbReference>
<dbReference type="PANTHER" id="PTHR43214:SF41">
    <property type="entry name" value="NITRATE_NITRITE RESPONSE REGULATOR PROTEIN NARP"/>
    <property type="match status" value="1"/>
</dbReference>
<evidence type="ECO:0000313" key="6">
    <source>
        <dbReference type="Proteomes" id="UP000680038"/>
    </source>
</evidence>
<name>A0A916JFZ2_9BACT</name>
<sequence>MKKLLLFVCNDFYRIGMVVSVREFDPEADFHYAESLEDSLNALKEVDFDILIADLRLSDPASLAYIGMIQSVRPSIKIMVLGEENEKVWALPFYKNGVHAICLKSMRKQEFYMALQAVSNGKKYMFEGLTDFLLEGLVEHNLMNLLSKRETEVLDYLVKGFRTAEIAAHLALRPSTISTVKANVYHKMQVTNLIDLISKVKFNPKYAEF</sequence>
<dbReference type="InterPro" id="IPR000792">
    <property type="entry name" value="Tscrpt_reg_LuxR_C"/>
</dbReference>
<protein>
    <submittedName>
        <fullName evidence="5">Transcriptional regulatory protein RcsB</fullName>
    </submittedName>
</protein>
<dbReference type="AlphaFoldDB" id="A0A916JFZ2"/>
<dbReference type="EMBL" id="CAJRAF010000002">
    <property type="protein sequence ID" value="CAG5012911.1"/>
    <property type="molecule type" value="Genomic_DNA"/>
</dbReference>
<organism evidence="5 6">
    <name type="scientific">Dyadobacter helix</name>
    <dbReference type="NCBI Taxonomy" id="2822344"/>
    <lineage>
        <taxon>Bacteria</taxon>
        <taxon>Pseudomonadati</taxon>
        <taxon>Bacteroidota</taxon>
        <taxon>Cytophagia</taxon>
        <taxon>Cytophagales</taxon>
        <taxon>Spirosomataceae</taxon>
        <taxon>Dyadobacter</taxon>
    </lineage>
</organism>
<accession>A0A916JFZ2</accession>
<proteinExistence type="predicted"/>
<dbReference type="PRINTS" id="PR00038">
    <property type="entry name" value="HTHLUXR"/>
</dbReference>
<dbReference type="RefSeq" id="WP_215241498.1">
    <property type="nucleotide sequence ID" value="NZ_CAJRAF010000002.1"/>
</dbReference>
<dbReference type="SUPFAM" id="SSF46894">
    <property type="entry name" value="C-terminal effector domain of the bipartite response regulators"/>
    <property type="match status" value="1"/>
</dbReference>
<keyword evidence="3" id="KW-0804">Transcription</keyword>
<reference evidence="5" key="1">
    <citation type="submission" date="2021-04" db="EMBL/GenBank/DDBJ databases">
        <authorList>
            <person name="Rodrigo-Torres L."/>
            <person name="Arahal R. D."/>
            <person name="Lucena T."/>
        </authorList>
    </citation>
    <scope>NUCLEOTIDE SEQUENCE</scope>
    <source>
        <strain evidence="5">CECT 9275</strain>
    </source>
</reference>
<evidence type="ECO:0000256" key="3">
    <source>
        <dbReference type="ARBA" id="ARBA00023163"/>
    </source>
</evidence>
<dbReference type="CDD" id="cd06170">
    <property type="entry name" value="LuxR_C_like"/>
    <property type="match status" value="1"/>
</dbReference>
<comment type="caution">
    <text evidence="5">The sequence shown here is derived from an EMBL/GenBank/DDBJ whole genome shotgun (WGS) entry which is preliminary data.</text>
</comment>
<dbReference type="SUPFAM" id="SSF52172">
    <property type="entry name" value="CheY-like"/>
    <property type="match status" value="1"/>
</dbReference>
<dbReference type="PROSITE" id="PS50043">
    <property type="entry name" value="HTH_LUXR_2"/>
    <property type="match status" value="1"/>
</dbReference>
<keyword evidence="2" id="KW-0238">DNA-binding</keyword>
<keyword evidence="6" id="KW-1185">Reference proteome</keyword>
<dbReference type="InterPro" id="IPR039420">
    <property type="entry name" value="WalR-like"/>
</dbReference>
<dbReference type="PANTHER" id="PTHR43214">
    <property type="entry name" value="TWO-COMPONENT RESPONSE REGULATOR"/>
    <property type="match status" value="1"/>
</dbReference>
<evidence type="ECO:0000256" key="1">
    <source>
        <dbReference type="ARBA" id="ARBA00023015"/>
    </source>
</evidence>
<gene>
    <name evidence="5" type="primary">rcsB</name>
    <name evidence="5" type="ORF">DYBT9275_05277</name>
</gene>
<dbReference type="SMART" id="SM00421">
    <property type="entry name" value="HTH_LUXR"/>
    <property type="match status" value="1"/>
</dbReference>
<evidence type="ECO:0000259" key="4">
    <source>
        <dbReference type="PROSITE" id="PS50043"/>
    </source>
</evidence>